<keyword evidence="1" id="KW-0472">Membrane</keyword>
<feature type="transmembrane region" description="Helical" evidence="1">
    <location>
        <begin position="417"/>
        <end position="438"/>
    </location>
</feature>
<feature type="transmembrane region" description="Helical" evidence="1">
    <location>
        <begin position="387"/>
        <end position="405"/>
    </location>
</feature>
<dbReference type="InterPro" id="IPR043748">
    <property type="entry name" value="DUF5693"/>
</dbReference>
<feature type="transmembrane region" description="Helical" evidence="1">
    <location>
        <begin position="450"/>
        <end position="470"/>
    </location>
</feature>
<keyword evidence="3" id="KW-1185">Reference proteome</keyword>
<protein>
    <submittedName>
        <fullName evidence="2">Uncharacterized protein</fullName>
    </submittedName>
</protein>
<dbReference type="EMBL" id="MTLA01000014">
    <property type="protein sequence ID" value="OOP70114.1"/>
    <property type="molecule type" value="Genomic_DNA"/>
</dbReference>
<keyword evidence="1" id="KW-1133">Transmembrane helix</keyword>
<evidence type="ECO:0000256" key="1">
    <source>
        <dbReference type="SAM" id="Phobius"/>
    </source>
</evidence>
<reference evidence="2 3" key="1">
    <citation type="submission" date="2017-01" db="EMBL/GenBank/DDBJ databases">
        <title>Draft genome sequence of Bacillus oleronius.</title>
        <authorList>
            <person name="Allam M."/>
        </authorList>
    </citation>
    <scope>NUCLEOTIDE SEQUENCE [LARGE SCALE GENOMIC DNA]</scope>
    <source>
        <strain evidence="2 3">DSM 9356</strain>
    </source>
</reference>
<dbReference type="Proteomes" id="UP000189761">
    <property type="component" value="Unassembled WGS sequence"/>
</dbReference>
<sequence>MKKWLWIVLIIFLLLNVPAIYSRFTTEWDNNTYEMIVPNDEIKELVDNDPTLKEDHVYDELRKAGLESVSVEPETLKSLEENGQLSIISKEAMAEKMLFDHIDVNGNREFKKNGIFVYIDPDSTYLSSIQKVFEDIKEVKVDDRTFYFIPGDSKKLDDIPLGFNEDVIQKLKSHDFKVVPRISNEIDENNKFVIDQVTSMKDDKSKSFLFLGDEVLGFPNGKAIANWSTKFKENGYSVLGIEFADQKGFASVAHTFDYNVIRLHSINLDDQSNVASVDRVVRAVKERNIRAIYMHLKTGEPKDVLKDTTSFLTDVHEKMPGKFHAGIAEPFKHINTPFWSKAVALLAGVLFATLAAFVVFNKRWAFVIGGIGLIGAIVALFTNSHLLAQVFALVIAVITPVFAIVPKKEIRSFKDIILSYLRAAIISLIGIFIVVSILNGNEYLVKIQMFRGVKLLYILPILFMVVYALWGNIKKLLVTNIRYWHVAVLIVLAGVAYYYLSRTGNEGSVSSIELKIRQLIEETLYVRPRTKEFLIGFPIYLLGLHIMRLNKKVGLFFLIPGVIGFLSLVNTFTHLHIPLYVSLLRSAYSLVLGFIVGVIFIVVFSFIYKYIRTVFKLRWK</sequence>
<dbReference type="AlphaFoldDB" id="A0A8E2LHG9"/>
<feature type="transmembrane region" description="Helical" evidence="1">
    <location>
        <begin position="364"/>
        <end position="381"/>
    </location>
</feature>
<dbReference type="Pfam" id="PF18949">
    <property type="entry name" value="DUF5693"/>
    <property type="match status" value="1"/>
</dbReference>
<evidence type="ECO:0000313" key="2">
    <source>
        <dbReference type="EMBL" id="OOP70114.1"/>
    </source>
</evidence>
<accession>A0A8E2LHG9</accession>
<dbReference type="RefSeq" id="WP_078109287.1">
    <property type="nucleotide sequence ID" value="NZ_CP065424.1"/>
</dbReference>
<proteinExistence type="predicted"/>
<feature type="transmembrane region" description="Helical" evidence="1">
    <location>
        <begin position="482"/>
        <end position="500"/>
    </location>
</feature>
<comment type="caution">
    <text evidence="2">The sequence shown here is derived from an EMBL/GenBank/DDBJ whole genome shotgun (WGS) entry which is preliminary data.</text>
</comment>
<feature type="transmembrane region" description="Helical" evidence="1">
    <location>
        <begin position="338"/>
        <end position="357"/>
    </location>
</feature>
<evidence type="ECO:0000313" key="3">
    <source>
        <dbReference type="Proteomes" id="UP000189761"/>
    </source>
</evidence>
<feature type="transmembrane region" description="Helical" evidence="1">
    <location>
        <begin position="556"/>
        <end position="575"/>
    </location>
</feature>
<feature type="transmembrane region" description="Helical" evidence="1">
    <location>
        <begin position="587"/>
        <end position="611"/>
    </location>
</feature>
<gene>
    <name evidence="2" type="ORF">BWZ43_01525</name>
</gene>
<organism evidence="2 3">
    <name type="scientific">Heyndrickxia oleronia</name>
    <dbReference type="NCBI Taxonomy" id="38875"/>
    <lineage>
        <taxon>Bacteria</taxon>
        <taxon>Bacillati</taxon>
        <taxon>Bacillota</taxon>
        <taxon>Bacilli</taxon>
        <taxon>Bacillales</taxon>
        <taxon>Bacillaceae</taxon>
        <taxon>Heyndrickxia</taxon>
    </lineage>
</organism>
<name>A0A8E2LHG9_9BACI</name>
<keyword evidence="1" id="KW-0812">Transmembrane</keyword>